<dbReference type="Gene3D" id="2.120.10.80">
    <property type="entry name" value="Kelch-type beta propeller"/>
    <property type="match status" value="1"/>
</dbReference>
<dbReference type="Pfam" id="PF01344">
    <property type="entry name" value="Kelch_1"/>
    <property type="match status" value="1"/>
</dbReference>
<dbReference type="SUPFAM" id="SSF117281">
    <property type="entry name" value="Kelch motif"/>
    <property type="match status" value="1"/>
</dbReference>
<evidence type="ECO:0000256" key="1">
    <source>
        <dbReference type="ARBA" id="ARBA00022441"/>
    </source>
</evidence>
<keyword evidence="3" id="KW-1185">Reference proteome</keyword>
<accession>A0A3P7MJF7</accession>
<dbReference type="OrthoDB" id="6052799at2759"/>
<dbReference type="EMBL" id="UYRU01078934">
    <property type="protein sequence ID" value="VDN29664.1"/>
    <property type="molecule type" value="Genomic_DNA"/>
</dbReference>
<dbReference type="Proteomes" id="UP000281553">
    <property type="component" value="Unassembled WGS sequence"/>
</dbReference>
<proteinExistence type="predicted"/>
<protein>
    <submittedName>
        <fullName evidence="2">Uncharacterized protein</fullName>
    </submittedName>
</protein>
<gene>
    <name evidence="2" type="ORF">DILT_LOCUS15406</name>
</gene>
<dbReference type="AlphaFoldDB" id="A0A3P7MJF7"/>
<dbReference type="SMART" id="SM00612">
    <property type="entry name" value="Kelch"/>
    <property type="match status" value="1"/>
</dbReference>
<name>A0A3P7MJF7_DIBLA</name>
<dbReference type="InterPro" id="IPR006652">
    <property type="entry name" value="Kelch_1"/>
</dbReference>
<reference evidence="2 3" key="1">
    <citation type="submission" date="2018-11" db="EMBL/GenBank/DDBJ databases">
        <authorList>
            <consortium name="Pathogen Informatics"/>
        </authorList>
    </citation>
    <scope>NUCLEOTIDE SEQUENCE [LARGE SCALE GENOMIC DNA]</scope>
</reference>
<keyword evidence="1" id="KW-0880">Kelch repeat</keyword>
<organism evidence="2 3">
    <name type="scientific">Dibothriocephalus latus</name>
    <name type="common">Fish tapeworm</name>
    <name type="synonym">Diphyllobothrium latum</name>
    <dbReference type="NCBI Taxonomy" id="60516"/>
    <lineage>
        <taxon>Eukaryota</taxon>
        <taxon>Metazoa</taxon>
        <taxon>Spiralia</taxon>
        <taxon>Lophotrochozoa</taxon>
        <taxon>Platyhelminthes</taxon>
        <taxon>Cestoda</taxon>
        <taxon>Eucestoda</taxon>
        <taxon>Diphyllobothriidea</taxon>
        <taxon>Diphyllobothriidae</taxon>
        <taxon>Dibothriocephalus</taxon>
    </lineage>
</organism>
<evidence type="ECO:0000313" key="2">
    <source>
        <dbReference type="EMBL" id="VDN29664.1"/>
    </source>
</evidence>
<dbReference type="InterPro" id="IPR015915">
    <property type="entry name" value="Kelch-typ_b-propeller"/>
</dbReference>
<sequence>MHYMATFSVLDESRWPEQAPLAFVRRHYAAADLKADGSCQTLLGVLGGYNGRHHLSSCEVYDVTRDRWYSLPDMQKARAWVPAASCQPGDCRMFVFGGYNSSGALASVEYCHL</sequence>
<evidence type="ECO:0000313" key="3">
    <source>
        <dbReference type="Proteomes" id="UP000281553"/>
    </source>
</evidence>